<dbReference type="Gene3D" id="2.150.10.10">
    <property type="entry name" value="Serralysin-like metalloprotease, C-terminal"/>
    <property type="match status" value="7"/>
</dbReference>
<evidence type="ECO:0000256" key="6">
    <source>
        <dbReference type="ARBA" id="ARBA00022737"/>
    </source>
</evidence>
<keyword evidence="3" id="KW-0964">Secreted</keyword>
<dbReference type="InterPro" id="IPR028994">
    <property type="entry name" value="Integrin_alpha_N"/>
</dbReference>
<evidence type="ECO:0000256" key="5">
    <source>
        <dbReference type="ARBA" id="ARBA00022729"/>
    </source>
</evidence>
<dbReference type="Pfam" id="PF00353">
    <property type="entry name" value="HemolysinCabind"/>
    <property type="match status" value="8"/>
</dbReference>
<evidence type="ECO:0000313" key="9">
    <source>
        <dbReference type="EMBL" id="MBE9023813.1"/>
    </source>
</evidence>
<dbReference type="InterPro" id="IPR001343">
    <property type="entry name" value="Hemolysn_Ca-bd"/>
</dbReference>
<evidence type="ECO:0000313" key="10">
    <source>
        <dbReference type="Proteomes" id="UP000622533"/>
    </source>
</evidence>
<dbReference type="AlphaFoldDB" id="A0A8J6ZUH0"/>
<dbReference type="SUPFAM" id="SSF51120">
    <property type="entry name" value="beta-Roll"/>
    <property type="match status" value="4"/>
</dbReference>
<dbReference type="RefSeq" id="WP_193917705.1">
    <property type="nucleotide sequence ID" value="NZ_JADEXS020000001.1"/>
</dbReference>
<accession>A0A8J6ZUH0</accession>
<keyword evidence="7" id="KW-0843">Virulence</keyword>
<dbReference type="Proteomes" id="UP000622533">
    <property type="component" value="Unassembled WGS sequence"/>
</dbReference>
<organism evidence="9 10">
    <name type="scientific">Desmonostoc muscorum LEGE 12446</name>
    <dbReference type="NCBI Taxonomy" id="1828758"/>
    <lineage>
        <taxon>Bacteria</taxon>
        <taxon>Bacillati</taxon>
        <taxon>Cyanobacteriota</taxon>
        <taxon>Cyanophyceae</taxon>
        <taxon>Nostocales</taxon>
        <taxon>Nostocaceae</taxon>
        <taxon>Desmonostoc</taxon>
    </lineage>
</organism>
<dbReference type="Gene3D" id="2.130.10.130">
    <property type="entry name" value="Integrin alpha, N-terminal"/>
    <property type="match status" value="2"/>
</dbReference>
<evidence type="ECO:0000256" key="3">
    <source>
        <dbReference type="ARBA" id="ARBA00022525"/>
    </source>
</evidence>
<dbReference type="GO" id="GO:0090729">
    <property type="term" value="F:toxin activity"/>
    <property type="evidence" value="ECO:0007669"/>
    <property type="project" value="UniProtKB-KW"/>
</dbReference>
<evidence type="ECO:0000256" key="7">
    <source>
        <dbReference type="ARBA" id="ARBA00023026"/>
    </source>
</evidence>
<keyword evidence="5" id="KW-0732">Signal</keyword>
<dbReference type="PRINTS" id="PR01488">
    <property type="entry name" value="RTXTOXINA"/>
</dbReference>
<evidence type="ECO:0000256" key="4">
    <source>
        <dbReference type="ARBA" id="ARBA00022656"/>
    </source>
</evidence>
<gene>
    <name evidence="9" type="ORF">IQ276_15650</name>
</gene>
<dbReference type="InterPro" id="IPR013517">
    <property type="entry name" value="FG-GAP"/>
</dbReference>
<dbReference type="GO" id="GO:0016020">
    <property type="term" value="C:membrane"/>
    <property type="evidence" value="ECO:0007669"/>
    <property type="project" value="UniProtKB-SubCell"/>
</dbReference>
<dbReference type="InterPro" id="IPR050557">
    <property type="entry name" value="RTX_toxin/Mannuronan_C5-epim"/>
</dbReference>
<name>A0A8J6ZUH0_DESMC</name>
<dbReference type="PRINTS" id="PR00313">
    <property type="entry name" value="CABNDNGRPT"/>
</dbReference>
<dbReference type="InterPro" id="IPR018511">
    <property type="entry name" value="Hemolysin-typ_Ca-bd_CS"/>
</dbReference>
<dbReference type="PANTHER" id="PTHR38340">
    <property type="entry name" value="S-LAYER PROTEIN"/>
    <property type="match status" value="1"/>
</dbReference>
<keyword evidence="10" id="KW-1185">Reference proteome</keyword>
<protein>
    <submittedName>
        <fullName evidence="9">VCBS repeat-containing protein</fullName>
    </submittedName>
</protein>
<dbReference type="GO" id="GO:0005576">
    <property type="term" value="C:extracellular region"/>
    <property type="evidence" value="ECO:0007669"/>
    <property type="project" value="UniProtKB-SubCell"/>
</dbReference>
<dbReference type="Pfam" id="PF13517">
    <property type="entry name" value="FG-GAP_3"/>
    <property type="match status" value="2"/>
</dbReference>
<evidence type="ECO:0000256" key="8">
    <source>
        <dbReference type="ARBA" id="ARBA00023136"/>
    </source>
</evidence>
<keyword evidence="6" id="KW-0677">Repeat</keyword>
<dbReference type="InterPro" id="IPR003995">
    <property type="entry name" value="RTX_toxin_determinant-A"/>
</dbReference>
<comment type="subcellular location">
    <subcellularLocation>
        <location evidence="1">Membrane</location>
    </subcellularLocation>
    <subcellularLocation>
        <location evidence="2">Secreted</location>
    </subcellularLocation>
</comment>
<evidence type="ECO:0000256" key="2">
    <source>
        <dbReference type="ARBA" id="ARBA00004613"/>
    </source>
</evidence>
<dbReference type="PROSITE" id="PS00330">
    <property type="entry name" value="HEMOLYSIN_CALCIUM"/>
    <property type="match status" value="8"/>
</dbReference>
<reference evidence="9" key="1">
    <citation type="submission" date="2020-10" db="EMBL/GenBank/DDBJ databases">
        <authorList>
            <person name="Castelo-Branco R."/>
            <person name="Eusebio N."/>
            <person name="Adriana R."/>
            <person name="Vieira A."/>
            <person name="Brugerolle De Fraissinette N."/>
            <person name="Rezende De Castro R."/>
            <person name="Schneider M.P."/>
            <person name="Vasconcelos V."/>
            <person name="Leao P.N."/>
        </authorList>
    </citation>
    <scope>NUCLEOTIDE SEQUENCE</scope>
    <source>
        <strain evidence="9">LEGE 12446</strain>
    </source>
</reference>
<keyword evidence="4" id="KW-0800">Toxin</keyword>
<keyword evidence="8" id="KW-0472">Membrane</keyword>
<dbReference type="EMBL" id="JADEXS010000196">
    <property type="protein sequence ID" value="MBE9023813.1"/>
    <property type="molecule type" value="Genomic_DNA"/>
</dbReference>
<dbReference type="SUPFAM" id="SSF69318">
    <property type="entry name" value="Integrin alpha N-terminal domain"/>
    <property type="match status" value="1"/>
</dbReference>
<sequence>MSWWNPFDWVSWLADKVSYAFDKLGDGLDFAFQEVGLDFVGSGANWLSDRVGEKISGTIERAVSYVKALPANTERAFNDLFSEQIYTDFGKWFGTNLLNAAELAGIPEILETAADIIKFNTRALTDREKNVARSVFGDSINLDLVRIDEASFVGLVNGDRAYTTFHTINTWGSISDDKLIHELTHVWQFEKYGADYIPKAIDAQGSEAGYNYGGVSELLNRMLQGKGLSSFNFEQQGQIVQDYYSLRESGRASGNYSQDLSVYAYYVQTVSQLSQGQLNPVTPGAGNDLVVGNQLANYLFGYAGNDRIYGGNGNDYMDGGDGNDNLNGGNGDDVFYGGKGNDYLSSRVSDGTFNEIIVAINDFTVGTTGWTSFDRYPRQVADVNGDGRADIVGFGHDAVYVSLGQANGTFGTAIAAINDFTVGSNGWTNFKTYPRQVADVNGDGRADIVGFGIDTVYVSLGQANGTFGGSIAALIDFTVMSGGWSNFDRYPRQVADVNGDGRADIVGFGQDGVYVALGQANGTFGGVNFVLGEFGVDNGGWTSFDRYPRQLADVNGDGRADIVGFAQDGVYVALGQANGTFGGVNLALGEFGVNNGGWTSFDRYPRQVADVNGDRRADIVGFAQDGVYVAFGQANGTFSTAIFALNNFGVSSGGWSSFGLYPRQVADVNGDGQADIIGFGYDAVYVSLSGDGNDYFDGGEGNDTIDGGNGIDILYGGTGDDYLDGGVGADKLYGGSSNDTYIVDNVGDVVTEYASEGIDTVITANSYTLGANLENLTLDGTAAISGTGNALNNVITGNAANNSIFGGNGNDTLIGGGGYDVAIYSQYYTNYNVSFTSNGDIQVTGSEGTDLLKGIEEIDFIGGGVYKIYTGDGGNNILTTDPYYWSFVYGGDGNDSLTSGYGNDILLGGAGDDYLNGGSGENKLFGGSGNDTYIVRAADVITENASQGTDTVYSTNSYTLRANLENLVLDGTAAINGIGNTLNNVITGNAANNSIAGGDGNDTLNGGGGDDYLNGGSGADKMSGGNGNDKYLVDNTADVVIENAGEGIDTVITAKTYTLGANVENLTLTDSAVINGTGNDLNNYILGNAARNIINANGGNDQVNGRGGDDVINGGAGNDTLLGDIGNDNLNGSTGNDVLYGNDGNDSLLGGDGKDILTGGIGNDILTGGIGNDTLLGGAGADRFRFSSKSEGIDIIKDFQRGEGDKIEIIKSSFGATSFNQFSYNSNTGGLFFDASRTDNIGPVQLATIENKPAGFSVQQDIVLV</sequence>
<proteinExistence type="predicted"/>
<comment type="caution">
    <text evidence="9">The sequence shown here is derived from an EMBL/GenBank/DDBJ whole genome shotgun (WGS) entry which is preliminary data.</text>
</comment>
<dbReference type="InterPro" id="IPR011049">
    <property type="entry name" value="Serralysin-like_metalloprot_C"/>
</dbReference>
<dbReference type="PANTHER" id="PTHR38340:SF1">
    <property type="entry name" value="S-LAYER PROTEIN"/>
    <property type="match status" value="1"/>
</dbReference>
<evidence type="ECO:0000256" key="1">
    <source>
        <dbReference type="ARBA" id="ARBA00004370"/>
    </source>
</evidence>
<dbReference type="GO" id="GO:0005509">
    <property type="term" value="F:calcium ion binding"/>
    <property type="evidence" value="ECO:0007669"/>
    <property type="project" value="InterPro"/>
</dbReference>